<dbReference type="InterPro" id="IPR012675">
    <property type="entry name" value="Beta-grasp_dom_sf"/>
</dbReference>
<dbReference type="Gene3D" id="3.40.50.80">
    <property type="entry name" value="Nucleotide-binding domain of ferredoxin-NADP reductase (FNR) module"/>
    <property type="match status" value="1"/>
</dbReference>
<dbReference type="Pfam" id="PF00175">
    <property type="entry name" value="NAD_binding_1"/>
    <property type="match status" value="1"/>
</dbReference>
<proteinExistence type="inferred from homology"/>
<dbReference type="InterPro" id="IPR036010">
    <property type="entry name" value="2Fe-2S_ferredoxin-like_sf"/>
</dbReference>
<keyword evidence="14" id="KW-1185">Reference proteome</keyword>
<dbReference type="PROSITE" id="PS51085">
    <property type="entry name" value="2FE2S_FER_2"/>
    <property type="match status" value="1"/>
</dbReference>
<accession>A0A853R327</accession>
<feature type="domain" description="2Fe-2S ferredoxin-type" evidence="11">
    <location>
        <begin position="264"/>
        <end position="351"/>
    </location>
</feature>
<dbReference type="GO" id="GO:0016491">
    <property type="term" value="F:oxidoreductase activity"/>
    <property type="evidence" value="ECO:0007669"/>
    <property type="project" value="UniProtKB-KW"/>
</dbReference>
<dbReference type="InterPro" id="IPR001433">
    <property type="entry name" value="OxRdtase_FAD/NAD-bd"/>
</dbReference>
<dbReference type="Gene3D" id="2.40.30.10">
    <property type="entry name" value="Translation factors"/>
    <property type="match status" value="1"/>
</dbReference>
<dbReference type="InterPro" id="IPR017938">
    <property type="entry name" value="Riboflavin_synthase-like_b-brl"/>
</dbReference>
<dbReference type="PANTHER" id="PTHR47354">
    <property type="entry name" value="NADH OXIDOREDUCTASE HCR"/>
    <property type="match status" value="1"/>
</dbReference>
<dbReference type="SUPFAM" id="SSF54292">
    <property type="entry name" value="2Fe-2S ferredoxin-like"/>
    <property type="match status" value="1"/>
</dbReference>
<keyword evidence="3" id="KW-0472">Membrane</keyword>
<evidence type="ECO:0000259" key="12">
    <source>
        <dbReference type="PROSITE" id="PS51384"/>
    </source>
</evidence>
<keyword evidence="6" id="KW-0274">FAD</keyword>
<dbReference type="PROSITE" id="PS00197">
    <property type="entry name" value="2FE2S_FER_1"/>
    <property type="match status" value="1"/>
</dbReference>
<dbReference type="PROSITE" id="PS51384">
    <property type="entry name" value="FAD_FR"/>
    <property type="match status" value="1"/>
</dbReference>
<organism evidence="13 14">
    <name type="scientific">Vibrio ordalii FS-238</name>
    <dbReference type="NCBI Taxonomy" id="617133"/>
    <lineage>
        <taxon>Bacteria</taxon>
        <taxon>Pseudomonadati</taxon>
        <taxon>Pseudomonadota</taxon>
        <taxon>Gammaproteobacteria</taxon>
        <taxon>Vibrionales</taxon>
        <taxon>Vibrionaceae</taxon>
        <taxon>Vibrio</taxon>
    </lineage>
</organism>
<feature type="domain" description="FAD-binding FR-type" evidence="12">
    <location>
        <begin position="7"/>
        <end position="109"/>
    </location>
</feature>
<evidence type="ECO:0000256" key="7">
    <source>
        <dbReference type="ARBA" id="ARBA00023002"/>
    </source>
</evidence>
<keyword evidence="8" id="KW-0408">Iron</keyword>
<dbReference type="Pfam" id="PF00970">
    <property type="entry name" value="FAD_binding_6"/>
    <property type="match status" value="1"/>
</dbReference>
<dbReference type="GO" id="GO:0046872">
    <property type="term" value="F:metal ion binding"/>
    <property type="evidence" value="ECO:0007669"/>
    <property type="project" value="UniProtKB-KW"/>
</dbReference>
<dbReference type="InterPro" id="IPR008333">
    <property type="entry name" value="Cbr1-like_FAD-bd_dom"/>
</dbReference>
<dbReference type="Proteomes" id="UP000094808">
    <property type="component" value="Unassembled WGS sequence"/>
</dbReference>
<protein>
    <submittedName>
        <fullName evidence="13">Hybrid-cluster NAD(P)-dependent oxidoreductase</fullName>
    </submittedName>
</protein>
<gene>
    <name evidence="13" type="ORF">A1QS_05440</name>
</gene>
<dbReference type="SUPFAM" id="SSF52343">
    <property type="entry name" value="Ferredoxin reductase-like, C-terminal NADP-linked domain"/>
    <property type="match status" value="1"/>
</dbReference>
<dbReference type="GO" id="GO:0051537">
    <property type="term" value="F:2 iron, 2 sulfur cluster binding"/>
    <property type="evidence" value="ECO:0007669"/>
    <property type="project" value="UniProtKB-KW"/>
</dbReference>
<evidence type="ECO:0000256" key="1">
    <source>
        <dbReference type="ARBA" id="ARBA00001974"/>
    </source>
</evidence>
<dbReference type="InterPro" id="IPR039261">
    <property type="entry name" value="FNR_nucleotide-bd"/>
</dbReference>
<dbReference type="EMBL" id="AJYS02000186">
    <property type="protein sequence ID" value="OEE36192.1"/>
    <property type="molecule type" value="Genomic_DNA"/>
</dbReference>
<dbReference type="PANTHER" id="PTHR47354:SF6">
    <property type="entry name" value="NADH OXIDOREDUCTASE HCR"/>
    <property type="match status" value="1"/>
</dbReference>
<evidence type="ECO:0000256" key="8">
    <source>
        <dbReference type="ARBA" id="ARBA00023004"/>
    </source>
</evidence>
<evidence type="ECO:0000256" key="3">
    <source>
        <dbReference type="ARBA" id="ARBA00022692"/>
    </source>
</evidence>
<evidence type="ECO:0000256" key="5">
    <source>
        <dbReference type="ARBA" id="ARBA00022723"/>
    </source>
</evidence>
<keyword evidence="5" id="KW-0479">Metal-binding</keyword>
<evidence type="ECO:0000313" key="14">
    <source>
        <dbReference type="Proteomes" id="UP000094808"/>
    </source>
</evidence>
<dbReference type="InterPro" id="IPR001041">
    <property type="entry name" value="2Fe-2S_ferredoxin-type"/>
</dbReference>
<evidence type="ECO:0000256" key="9">
    <source>
        <dbReference type="ARBA" id="ARBA00023014"/>
    </source>
</evidence>
<sequence>MSAWAYQDVLELSCRQKWAETEESVSFELASKEESAFHFKPGQFATLGFELPEGVAFRAYSISSMPQQNFLRFTVKRVVGGKVSNHIVDALSVGDTVSVLQPQGAFNSVDCAPKRKVTLISAGCGVTPVMAMAQQWLRQGDIEIDFIHVAKSVSDTIYYAELQQLAQCYPQFHLKLLLKETTGSSHQQGRLTQAWLVRLCPDIAERSVYLCGPVGFMQDVKSYLQRLNFDMAHFFEESFTPSVYESEVSHPKQESSDQDEIEPQEVTVSTPAFASSVTVKKGSLLLDALEKGNVPVIAACRSGICGSCKCKVKVGMVERLSTETLSAQEIEQGYALACSSRLVSDVEVSLN</sequence>
<dbReference type="Pfam" id="PF00111">
    <property type="entry name" value="Fer2"/>
    <property type="match status" value="1"/>
</dbReference>
<evidence type="ECO:0000256" key="4">
    <source>
        <dbReference type="ARBA" id="ARBA00022714"/>
    </source>
</evidence>
<keyword evidence="3" id="KW-0812">Transmembrane</keyword>
<comment type="caution">
    <text evidence="13">The sequence shown here is derived from an EMBL/GenBank/DDBJ whole genome shotgun (WGS) entry which is preliminary data.</text>
</comment>
<reference evidence="13 14" key="1">
    <citation type="journal article" date="2012" name="Science">
        <title>Ecological populations of bacteria act as socially cohesive units of antibiotic production and resistance.</title>
        <authorList>
            <person name="Cordero O.X."/>
            <person name="Wildschutte H."/>
            <person name="Kirkup B."/>
            <person name="Proehl S."/>
            <person name="Ngo L."/>
            <person name="Hussain F."/>
            <person name="Le Roux F."/>
            <person name="Mincer T."/>
            <person name="Polz M.F."/>
        </authorList>
    </citation>
    <scope>NUCLEOTIDE SEQUENCE [LARGE SCALE GENOMIC DNA]</scope>
    <source>
        <strain evidence="13 14">FS-238</strain>
    </source>
</reference>
<evidence type="ECO:0000256" key="10">
    <source>
        <dbReference type="ARBA" id="ARBA00061434"/>
    </source>
</evidence>
<evidence type="ECO:0000256" key="6">
    <source>
        <dbReference type="ARBA" id="ARBA00022827"/>
    </source>
</evidence>
<dbReference type="Gene3D" id="3.10.20.30">
    <property type="match status" value="1"/>
</dbReference>
<keyword evidence="4" id="KW-0001">2Fe-2S</keyword>
<evidence type="ECO:0000256" key="2">
    <source>
        <dbReference type="ARBA" id="ARBA00022630"/>
    </source>
</evidence>
<evidence type="ECO:0000313" key="13">
    <source>
        <dbReference type="EMBL" id="OEE36192.1"/>
    </source>
</evidence>
<dbReference type="SUPFAM" id="SSF63380">
    <property type="entry name" value="Riboflavin synthase domain-like"/>
    <property type="match status" value="1"/>
</dbReference>
<name>A0A853R327_9VIBR</name>
<keyword evidence="2" id="KW-0285">Flavoprotein</keyword>
<dbReference type="InterPro" id="IPR006058">
    <property type="entry name" value="2Fe2S_fd_BS"/>
</dbReference>
<comment type="similarity">
    <text evidence="10">In the N-terminal section; belongs to the FAD-binding oxidoreductase type 6 family.</text>
</comment>
<dbReference type="InterPro" id="IPR017927">
    <property type="entry name" value="FAD-bd_FR_type"/>
</dbReference>
<dbReference type="CDD" id="cd06215">
    <property type="entry name" value="FNR_iron_sulfur_binding_1"/>
    <property type="match status" value="1"/>
</dbReference>
<dbReference type="InterPro" id="IPR050415">
    <property type="entry name" value="MRET"/>
</dbReference>
<dbReference type="RefSeq" id="WP_017045074.1">
    <property type="nucleotide sequence ID" value="NZ_AJYS02000186.1"/>
</dbReference>
<dbReference type="CDD" id="cd00207">
    <property type="entry name" value="fer2"/>
    <property type="match status" value="1"/>
</dbReference>
<evidence type="ECO:0000259" key="11">
    <source>
        <dbReference type="PROSITE" id="PS51085"/>
    </source>
</evidence>
<dbReference type="AlphaFoldDB" id="A0A853R327"/>
<keyword evidence="7" id="KW-0560">Oxidoreductase</keyword>
<keyword evidence="9" id="KW-0411">Iron-sulfur</keyword>
<comment type="cofactor">
    <cofactor evidence="1">
        <name>FAD</name>
        <dbReference type="ChEBI" id="CHEBI:57692"/>
    </cofactor>
</comment>